<dbReference type="GO" id="GO:0051301">
    <property type="term" value="P:cell division"/>
    <property type="evidence" value="ECO:0007669"/>
    <property type="project" value="UniProtKB-KW"/>
</dbReference>
<evidence type="ECO:0000256" key="4">
    <source>
        <dbReference type="ARBA" id="ARBA00023067"/>
    </source>
</evidence>
<dbReference type="InterPro" id="IPR032682">
    <property type="entry name" value="Cnd1_C"/>
</dbReference>
<evidence type="ECO:0000259" key="8">
    <source>
        <dbReference type="Pfam" id="PF12717"/>
    </source>
</evidence>
<dbReference type="GO" id="GO:0007076">
    <property type="term" value="P:mitotic chromosome condensation"/>
    <property type="evidence" value="ECO:0007669"/>
    <property type="project" value="InterPro"/>
</dbReference>
<keyword evidence="3" id="KW-0498">Mitosis</keyword>
<dbReference type="InterPro" id="IPR026971">
    <property type="entry name" value="CND1/NCAPD3"/>
</dbReference>
<dbReference type="Pfam" id="PF12717">
    <property type="entry name" value="Cnd1"/>
    <property type="match status" value="1"/>
</dbReference>
<reference evidence="9" key="2">
    <citation type="submission" date="2014-07" db="EMBL/GenBank/DDBJ databases">
        <authorList>
            <person name="Hull J."/>
        </authorList>
    </citation>
    <scope>NUCLEOTIDE SEQUENCE</scope>
</reference>
<evidence type="ECO:0000256" key="1">
    <source>
        <dbReference type="ARBA" id="ARBA00004123"/>
    </source>
</evidence>
<feature type="non-terminal residue" evidence="9">
    <location>
        <position position="1"/>
    </location>
</feature>
<keyword evidence="4" id="KW-0226">DNA condensation</keyword>
<dbReference type="GO" id="GO:0000779">
    <property type="term" value="C:condensed chromosome, centromeric region"/>
    <property type="evidence" value="ECO:0007669"/>
    <property type="project" value="TreeGrafter"/>
</dbReference>
<comment type="subcellular location">
    <subcellularLocation>
        <location evidence="1">Nucleus</location>
    </subcellularLocation>
</comment>
<evidence type="ECO:0000256" key="7">
    <source>
        <dbReference type="SAM" id="MobiDB-lite"/>
    </source>
</evidence>
<evidence type="ECO:0000256" key="6">
    <source>
        <dbReference type="ARBA" id="ARBA00023306"/>
    </source>
</evidence>
<evidence type="ECO:0000313" key="9">
    <source>
        <dbReference type="EMBL" id="JAG33356.1"/>
    </source>
</evidence>
<dbReference type="SUPFAM" id="SSF48371">
    <property type="entry name" value="ARM repeat"/>
    <property type="match status" value="1"/>
</dbReference>
<feature type="domain" description="Condensin complex subunit 1 C-terminal" evidence="8">
    <location>
        <begin position="71"/>
        <end position="141"/>
    </location>
</feature>
<proteinExistence type="predicted"/>
<dbReference type="GO" id="GO:0000796">
    <property type="term" value="C:condensin complex"/>
    <property type="evidence" value="ECO:0007669"/>
    <property type="project" value="TreeGrafter"/>
</dbReference>
<feature type="region of interest" description="Disordered" evidence="7">
    <location>
        <begin position="149"/>
        <end position="175"/>
    </location>
</feature>
<evidence type="ECO:0000256" key="5">
    <source>
        <dbReference type="ARBA" id="ARBA00023242"/>
    </source>
</evidence>
<accession>A0A0A9YP02</accession>
<evidence type="ECO:0000256" key="2">
    <source>
        <dbReference type="ARBA" id="ARBA00022618"/>
    </source>
</evidence>
<protein>
    <submittedName>
        <fullName evidence="9">Condensin complex subunit 1</fullName>
    </submittedName>
</protein>
<reference evidence="9" key="1">
    <citation type="journal article" date="2014" name="PLoS ONE">
        <title>Transcriptome-Based Identification of ABC Transporters in the Western Tarnished Plant Bug Lygus hesperus.</title>
        <authorList>
            <person name="Hull J.J."/>
            <person name="Chaney K."/>
            <person name="Geib S.M."/>
            <person name="Fabrick J.A."/>
            <person name="Brent C.S."/>
            <person name="Walsh D."/>
            <person name="Lavine L.C."/>
        </authorList>
    </citation>
    <scope>NUCLEOTIDE SEQUENCE</scope>
</reference>
<dbReference type="GO" id="GO:0005634">
    <property type="term" value="C:nucleus"/>
    <property type="evidence" value="ECO:0007669"/>
    <property type="project" value="UniProtKB-SubCell"/>
</dbReference>
<name>A0A0A9YP02_LYGHE</name>
<dbReference type="EMBL" id="GBHO01010248">
    <property type="protein sequence ID" value="JAG33356.1"/>
    <property type="molecule type" value="Transcribed_RNA"/>
</dbReference>
<gene>
    <name evidence="9" type="primary">ncapd2_1</name>
    <name evidence="9" type="ORF">CM83_100100</name>
</gene>
<dbReference type="InterPro" id="IPR016024">
    <property type="entry name" value="ARM-type_fold"/>
</dbReference>
<dbReference type="AlphaFoldDB" id="A0A0A9YP02"/>
<feature type="compositionally biased region" description="Pro residues" evidence="7">
    <location>
        <begin position="154"/>
        <end position="167"/>
    </location>
</feature>
<sequence length="404" mass="45349">QVQQSSTSLFSLFMPLLYDIVTNMSKYPNRNVQNYAVLTYCKVLCISSQFCNATNMQLLITALQTSSDPAIKSNIILGLGDIAFKFPNNFSPFAKYIYICLRDHYELVRVNTVLVLMYLIMNDMYKGKGVLPVLAACLIDKGGDGVDISTADTPSPPSVSSPLPPSSLEPMSETVSSSTSSQYSCIGRGRVSQLAQAFFQQLSKKTEGDNNPIFHAIPDIILKITSDHHYITSYQLNAIVQFIINLIRDRDTSVLISRICNRIRYLAIDMSIIDTLEMEGGTSLGKDVMLTRFEWESDDTVPNVNISLVHTSIQQPLQRNSVKSLRVKKDNVNETDTDVVKLVIEFIPVDQAKEIQFQRIINYRNSHRDAINIGKNNTKSIENTCVEKHRLTIKQARNLISCIC</sequence>
<evidence type="ECO:0000256" key="3">
    <source>
        <dbReference type="ARBA" id="ARBA00022776"/>
    </source>
</evidence>
<dbReference type="GO" id="GO:0042393">
    <property type="term" value="F:histone binding"/>
    <property type="evidence" value="ECO:0007669"/>
    <property type="project" value="TreeGrafter"/>
</dbReference>
<dbReference type="PANTHER" id="PTHR14222:SF2">
    <property type="entry name" value="CONDENSIN COMPLEX SUBUNIT 1"/>
    <property type="match status" value="1"/>
</dbReference>
<dbReference type="PANTHER" id="PTHR14222">
    <property type="entry name" value="CONDENSIN"/>
    <property type="match status" value="1"/>
</dbReference>
<dbReference type="GO" id="GO:0010032">
    <property type="term" value="P:meiotic chromosome condensation"/>
    <property type="evidence" value="ECO:0007669"/>
    <property type="project" value="TreeGrafter"/>
</dbReference>
<keyword evidence="5" id="KW-0539">Nucleus</keyword>
<dbReference type="InterPro" id="IPR011989">
    <property type="entry name" value="ARM-like"/>
</dbReference>
<keyword evidence="2" id="KW-0132">Cell division</keyword>
<organism evidence="9">
    <name type="scientific">Lygus hesperus</name>
    <name type="common">Western plant bug</name>
    <dbReference type="NCBI Taxonomy" id="30085"/>
    <lineage>
        <taxon>Eukaryota</taxon>
        <taxon>Metazoa</taxon>
        <taxon>Ecdysozoa</taxon>
        <taxon>Arthropoda</taxon>
        <taxon>Hexapoda</taxon>
        <taxon>Insecta</taxon>
        <taxon>Pterygota</taxon>
        <taxon>Neoptera</taxon>
        <taxon>Paraneoptera</taxon>
        <taxon>Hemiptera</taxon>
        <taxon>Heteroptera</taxon>
        <taxon>Panheteroptera</taxon>
        <taxon>Cimicomorpha</taxon>
        <taxon>Miridae</taxon>
        <taxon>Mirini</taxon>
        <taxon>Lygus</taxon>
    </lineage>
</organism>
<keyword evidence="6" id="KW-0131">Cell cycle</keyword>
<dbReference type="Gene3D" id="1.25.10.10">
    <property type="entry name" value="Leucine-rich Repeat Variant"/>
    <property type="match status" value="1"/>
</dbReference>